<comment type="caution">
    <text evidence="1">The sequence shown here is derived from an EMBL/GenBank/DDBJ whole genome shotgun (WGS) entry which is preliminary data.</text>
</comment>
<dbReference type="AlphaFoldDB" id="A0A4R9K2L2"/>
<gene>
    <name evidence="1" type="ORF">EHQ58_07045</name>
</gene>
<dbReference type="SUPFAM" id="SSF54427">
    <property type="entry name" value="NTF2-like"/>
    <property type="match status" value="1"/>
</dbReference>
<sequence>MINQILILLTMVVFGVAVSGLAASDESEIKDKVAQFLKAGDEQDPNSLEAILHPEYRITVAFPGEKKVTILTKETYMQMLRDKKLGGHKRSLKFEDVSIKGNVAVVRTQLQSDVMKFFTFFSFINVGDGWKMINDLPYAEKLN</sequence>
<dbReference type="Pfam" id="PF12893">
    <property type="entry name" value="Lumazine_bd_2"/>
    <property type="match status" value="1"/>
</dbReference>
<name>A0A4R9K2L2_9LEPT</name>
<evidence type="ECO:0000313" key="1">
    <source>
        <dbReference type="EMBL" id="TGL60249.1"/>
    </source>
</evidence>
<keyword evidence="2" id="KW-1185">Reference proteome</keyword>
<proteinExistence type="predicted"/>
<organism evidence="1 2">
    <name type="scientific">Leptospira ognonensis</name>
    <dbReference type="NCBI Taxonomy" id="2484945"/>
    <lineage>
        <taxon>Bacteria</taxon>
        <taxon>Pseudomonadati</taxon>
        <taxon>Spirochaetota</taxon>
        <taxon>Spirochaetia</taxon>
        <taxon>Leptospirales</taxon>
        <taxon>Leptospiraceae</taxon>
        <taxon>Leptospira</taxon>
    </lineage>
</organism>
<protein>
    <submittedName>
        <fullName evidence="1">Nuclear transport factor 2 family protein</fullName>
    </submittedName>
</protein>
<evidence type="ECO:0000313" key="2">
    <source>
        <dbReference type="Proteomes" id="UP000297693"/>
    </source>
</evidence>
<dbReference type="Proteomes" id="UP000297693">
    <property type="component" value="Unassembled WGS sequence"/>
</dbReference>
<accession>A0A4R9K2L2</accession>
<dbReference type="Gene3D" id="3.10.450.50">
    <property type="match status" value="1"/>
</dbReference>
<dbReference type="EMBL" id="RQGD01000022">
    <property type="protein sequence ID" value="TGL60249.1"/>
    <property type="molecule type" value="Genomic_DNA"/>
</dbReference>
<dbReference type="OrthoDB" id="330820at2"/>
<dbReference type="RefSeq" id="WP_135623174.1">
    <property type="nucleotide sequence ID" value="NZ_RQGD01000022.1"/>
</dbReference>
<reference evidence="1" key="1">
    <citation type="journal article" date="2019" name="PLoS Negl. Trop. Dis.">
        <title>Revisiting the worldwide diversity of Leptospira species in the environment.</title>
        <authorList>
            <person name="Vincent A.T."/>
            <person name="Schiettekatte O."/>
            <person name="Bourhy P."/>
            <person name="Veyrier F.J."/>
            <person name="Picardeau M."/>
        </authorList>
    </citation>
    <scope>NUCLEOTIDE SEQUENCE [LARGE SCALE GENOMIC DNA]</scope>
    <source>
        <strain evidence="1">201702476</strain>
    </source>
</reference>
<dbReference type="InterPro" id="IPR039437">
    <property type="entry name" value="FrzH/put_lumazine-bd"/>
</dbReference>
<dbReference type="InterPro" id="IPR032710">
    <property type="entry name" value="NTF2-like_dom_sf"/>
</dbReference>